<dbReference type="PANTHER" id="PTHR43690:SF18">
    <property type="entry name" value="INSULIN-DEGRADING ENZYME-RELATED"/>
    <property type="match status" value="1"/>
</dbReference>
<keyword evidence="3" id="KW-0479">Metal-binding</keyword>
<dbReference type="InterPro" id="IPR001431">
    <property type="entry name" value="Pept_M16_Zn_BS"/>
</dbReference>
<reference evidence="11" key="1">
    <citation type="submission" date="2019-08" db="EMBL/GenBank/DDBJ databases">
        <authorList>
            <person name="Liu F."/>
        </authorList>
    </citation>
    <scope>NUCLEOTIDE SEQUENCE [LARGE SCALE GENOMIC DNA]</scope>
    <source>
        <strain evidence="11">PA1801</strain>
        <tissue evidence="11">Leaf</tissue>
    </source>
</reference>
<dbReference type="InterPro" id="IPR007863">
    <property type="entry name" value="Peptidase_M16_C"/>
</dbReference>
<keyword evidence="6" id="KW-0482">Metalloprotease</keyword>
<evidence type="ECO:0000256" key="5">
    <source>
        <dbReference type="ARBA" id="ARBA00022833"/>
    </source>
</evidence>
<keyword evidence="2" id="KW-0645">Protease</keyword>
<dbReference type="PROSITE" id="PS00143">
    <property type="entry name" value="INSULINASE"/>
    <property type="match status" value="1"/>
</dbReference>
<protein>
    <submittedName>
        <fullName evidence="11">Nardilysin-like</fullName>
    </submittedName>
</protein>
<evidence type="ECO:0000256" key="2">
    <source>
        <dbReference type="ARBA" id="ARBA00022670"/>
    </source>
</evidence>
<evidence type="ECO:0000256" key="3">
    <source>
        <dbReference type="ARBA" id="ARBA00022723"/>
    </source>
</evidence>
<dbReference type="GO" id="GO:0004222">
    <property type="term" value="F:metalloendopeptidase activity"/>
    <property type="evidence" value="ECO:0007669"/>
    <property type="project" value="InterPro"/>
</dbReference>
<evidence type="ECO:0000259" key="10">
    <source>
        <dbReference type="Pfam" id="PF05193"/>
    </source>
</evidence>
<organism evidence="11 12">
    <name type="scientific">Gossypium australe</name>
    <dbReference type="NCBI Taxonomy" id="47621"/>
    <lineage>
        <taxon>Eukaryota</taxon>
        <taxon>Viridiplantae</taxon>
        <taxon>Streptophyta</taxon>
        <taxon>Embryophyta</taxon>
        <taxon>Tracheophyta</taxon>
        <taxon>Spermatophyta</taxon>
        <taxon>Magnoliopsida</taxon>
        <taxon>eudicotyledons</taxon>
        <taxon>Gunneridae</taxon>
        <taxon>Pentapetalae</taxon>
        <taxon>rosids</taxon>
        <taxon>malvids</taxon>
        <taxon>Malvales</taxon>
        <taxon>Malvaceae</taxon>
        <taxon>Malvoideae</taxon>
        <taxon>Gossypium</taxon>
    </lineage>
</organism>
<evidence type="ECO:0000256" key="6">
    <source>
        <dbReference type="ARBA" id="ARBA00023049"/>
    </source>
</evidence>
<dbReference type="OrthoDB" id="952271at2759"/>
<dbReference type="GO" id="GO:0046872">
    <property type="term" value="F:metal ion binding"/>
    <property type="evidence" value="ECO:0007669"/>
    <property type="project" value="UniProtKB-KW"/>
</dbReference>
<dbReference type="GO" id="GO:0006508">
    <property type="term" value="P:proteolysis"/>
    <property type="evidence" value="ECO:0007669"/>
    <property type="project" value="UniProtKB-KW"/>
</dbReference>
<dbReference type="InterPro" id="IPR050626">
    <property type="entry name" value="Peptidase_M16"/>
</dbReference>
<evidence type="ECO:0000313" key="12">
    <source>
        <dbReference type="Proteomes" id="UP000325315"/>
    </source>
</evidence>
<dbReference type="Gene3D" id="3.30.830.10">
    <property type="entry name" value="Metalloenzyme, LuxS/M16 peptidase-like"/>
    <property type="match status" value="3"/>
</dbReference>
<feature type="region of interest" description="Disordered" evidence="8">
    <location>
        <begin position="49"/>
        <end position="109"/>
    </location>
</feature>
<sequence>MMVSGGSVLKYSSDNVVIKSANDRRLYRVIQLSNGLVALLVHDPQIYPDGLPQPSHLPDKNEPEAEDEDESEDEDGDGDGDEDEDDEEEDEDEDEDEADADNEKEKTAQTKKAAAAMCVGFGSFSDPPEAPGLAHFLEHMLFMGSTEFPDENEYDSYLSKHGGSSNAYTEAEHTCYHFEVEREFLKGALRRFSQFFISPLVKLEAMEREVLAVDSEFNQVLQNDGCRLQQLLCHTSEDGHPFNRFSWGNKKSLVDAVEKGIDLRKQILELYNDYYHGGLMKLVVIGGEPLDVLQQWVVELFSDVRQGSQGKPEFKVEGPVWRAGKLYRLEAVKDVHILELRWALPCLLQAYLKKPEDYLAHLLGHVILDLPVNTYLCFLNFDEILYGWHCVINCKCNIFFPLLFPEGKGSLHYFLKAKGWVTSLSAGVSDDGMERSSVAYIFSMSIYLTDCGLGKIFDIIGYVYQYLKLLRQLSPQEWIFKELQDMGNMDFRFAEEKPQDDYAAGLAGSFLLFFKILTCIC</sequence>
<keyword evidence="12" id="KW-1185">Reference proteome</keyword>
<dbReference type="Proteomes" id="UP000325315">
    <property type="component" value="Unassembled WGS sequence"/>
</dbReference>
<dbReference type="PANTHER" id="PTHR43690">
    <property type="entry name" value="NARDILYSIN"/>
    <property type="match status" value="1"/>
</dbReference>
<evidence type="ECO:0000313" key="11">
    <source>
        <dbReference type="EMBL" id="KAA3456556.1"/>
    </source>
</evidence>
<feature type="domain" description="Peptidase M16 N-terminal" evidence="9">
    <location>
        <begin position="105"/>
        <end position="231"/>
    </location>
</feature>
<comment type="similarity">
    <text evidence="1 7">Belongs to the peptidase M16 family.</text>
</comment>
<evidence type="ECO:0000259" key="9">
    <source>
        <dbReference type="Pfam" id="PF00675"/>
    </source>
</evidence>
<proteinExistence type="inferred from homology"/>
<dbReference type="InterPro" id="IPR011765">
    <property type="entry name" value="Pept_M16_N"/>
</dbReference>
<dbReference type="Pfam" id="PF00675">
    <property type="entry name" value="Peptidase_M16"/>
    <property type="match status" value="1"/>
</dbReference>
<dbReference type="GO" id="GO:0005829">
    <property type="term" value="C:cytosol"/>
    <property type="evidence" value="ECO:0007669"/>
    <property type="project" value="TreeGrafter"/>
</dbReference>
<keyword evidence="5" id="KW-0862">Zinc</keyword>
<dbReference type="InterPro" id="IPR011249">
    <property type="entry name" value="Metalloenz_LuxS/M16"/>
</dbReference>
<feature type="compositionally biased region" description="Acidic residues" evidence="8">
    <location>
        <begin position="64"/>
        <end position="100"/>
    </location>
</feature>
<dbReference type="SUPFAM" id="SSF63411">
    <property type="entry name" value="LuxS/MPP-like metallohydrolase"/>
    <property type="match status" value="3"/>
</dbReference>
<keyword evidence="4" id="KW-0378">Hydrolase</keyword>
<gene>
    <name evidence="11" type="ORF">EPI10_003343</name>
</gene>
<comment type="caution">
    <text evidence="11">The sequence shown here is derived from an EMBL/GenBank/DDBJ whole genome shotgun (WGS) entry which is preliminary data.</text>
</comment>
<name>A0A5B6UIB4_9ROSI</name>
<accession>A0A5B6UIB4</accession>
<dbReference type="AlphaFoldDB" id="A0A5B6UIB4"/>
<dbReference type="EMBL" id="SMMG02000011">
    <property type="protein sequence ID" value="KAA3456556.1"/>
    <property type="molecule type" value="Genomic_DNA"/>
</dbReference>
<evidence type="ECO:0000256" key="4">
    <source>
        <dbReference type="ARBA" id="ARBA00022801"/>
    </source>
</evidence>
<evidence type="ECO:0000256" key="1">
    <source>
        <dbReference type="ARBA" id="ARBA00007261"/>
    </source>
</evidence>
<feature type="domain" description="Peptidase M16 C-terminal" evidence="10">
    <location>
        <begin position="264"/>
        <end position="484"/>
    </location>
</feature>
<evidence type="ECO:0000256" key="8">
    <source>
        <dbReference type="SAM" id="MobiDB-lite"/>
    </source>
</evidence>
<dbReference type="Pfam" id="PF05193">
    <property type="entry name" value="Peptidase_M16_C"/>
    <property type="match status" value="1"/>
</dbReference>
<evidence type="ECO:0000256" key="7">
    <source>
        <dbReference type="RuleBase" id="RU004447"/>
    </source>
</evidence>